<keyword evidence="3" id="KW-1185">Reference proteome</keyword>
<dbReference type="STRING" id="4533.J3LI88"/>
<protein>
    <recommendedName>
        <fullName evidence="4">Fungal lipase-like domain-containing protein</fullName>
    </recommendedName>
</protein>
<proteinExistence type="predicted"/>
<evidence type="ECO:0000313" key="2">
    <source>
        <dbReference type="EnsemblPlants" id="OB02G43550.1"/>
    </source>
</evidence>
<dbReference type="PANTHER" id="PTHR31479">
    <property type="entry name" value="ALPHA/BETA-HYDROLASES SUPERFAMILY PROTEIN"/>
    <property type="match status" value="1"/>
</dbReference>
<dbReference type="SUPFAM" id="SSF53474">
    <property type="entry name" value="alpha/beta-Hydrolases"/>
    <property type="match status" value="1"/>
</dbReference>
<dbReference type="HOGENOM" id="CLU_2213992_0_0_1"/>
<accession>J3LI88</accession>
<dbReference type="PANTHER" id="PTHR31479:SF5">
    <property type="entry name" value="OS01G0666400 PROTEIN"/>
    <property type="match status" value="1"/>
</dbReference>
<dbReference type="Proteomes" id="UP000006038">
    <property type="component" value="Unassembled WGS sequence"/>
</dbReference>
<feature type="region of interest" description="Disordered" evidence="1">
    <location>
        <begin position="1"/>
        <end position="35"/>
    </location>
</feature>
<reference evidence="2" key="1">
    <citation type="submission" date="2013-04" db="UniProtKB">
        <authorList>
            <consortium name="EnsemblPlants"/>
        </authorList>
    </citation>
    <scope>IDENTIFICATION</scope>
</reference>
<organism evidence="2">
    <name type="scientific">Oryza brachyantha</name>
    <name type="common">malo sina</name>
    <dbReference type="NCBI Taxonomy" id="4533"/>
    <lineage>
        <taxon>Eukaryota</taxon>
        <taxon>Viridiplantae</taxon>
        <taxon>Streptophyta</taxon>
        <taxon>Embryophyta</taxon>
        <taxon>Tracheophyta</taxon>
        <taxon>Spermatophyta</taxon>
        <taxon>Magnoliopsida</taxon>
        <taxon>Liliopsida</taxon>
        <taxon>Poales</taxon>
        <taxon>Poaceae</taxon>
        <taxon>BOP clade</taxon>
        <taxon>Oryzoideae</taxon>
        <taxon>Oryzeae</taxon>
        <taxon>Oryzinae</taxon>
        <taxon>Oryza</taxon>
    </lineage>
</organism>
<dbReference type="EnsemblPlants" id="OB02G43550.1">
    <property type="protein sequence ID" value="OB02G43550.1"/>
    <property type="gene ID" value="OB02G43550"/>
</dbReference>
<dbReference type="Gramene" id="OB02G43550.1">
    <property type="protein sequence ID" value="OB02G43550.1"/>
    <property type="gene ID" value="OB02G43550"/>
</dbReference>
<evidence type="ECO:0000313" key="3">
    <source>
        <dbReference type="Proteomes" id="UP000006038"/>
    </source>
</evidence>
<dbReference type="InterPro" id="IPR029058">
    <property type="entry name" value="AB_hydrolase_fold"/>
</dbReference>
<name>J3LI88_ORYBR</name>
<dbReference type="AlphaFoldDB" id="J3LI88"/>
<dbReference type="eggNOG" id="ENOG502QSIH">
    <property type="taxonomic scope" value="Eukaryota"/>
</dbReference>
<evidence type="ECO:0000256" key="1">
    <source>
        <dbReference type="SAM" id="MobiDB-lite"/>
    </source>
</evidence>
<sequence>MQEERQIPANGDRVLHPGGAPAWRRSGGGRSSTGSRRFGAGSVCIGGHSLGAGFALQVGKALAKQGVFVECHVFNPPSVSLAMSLKGFAEPAGELWDRVRSWLPTGA</sequence>
<evidence type="ECO:0008006" key="4">
    <source>
        <dbReference type="Google" id="ProtNLM"/>
    </source>
</evidence>